<dbReference type="AlphaFoldDB" id="A0A914QX85"/>
<evidence type="ECO:0000313" key="2">
    <source>
        <dbReference type="WBParaSite" id="PDA_v2.g369.t1"/>
    </source>
</evidence>
<reference evidence="2" key="1">
    <citation type="submission" date="2022-11" db="UniProtKB">
        <authorList>
            <consortium name="WormBaseParasite"/>
        </authorList>
    </citation>
    <scope>IDENTIFICATION</scope>
</reference>
<keyword evidence="1" id="KW-1185">Reference proteome</keyword>
<protein>
    <submittedName>
        <fullName evidence="2">Uncharacterized protein</fullName>
    </submittedName>
</protein>
<accession>A0A914QX85</accession>
<organism evidence="1 2">
    <name type="scientific">Panagrolaimus davidi</name>
    <dbReference type="NCBI Taxonomy" id="227884"/>
    <lineage>
        <taxon>Eukaryota</taxon>
        <taxon>Metazoa</taxon>
        <taxon>Ecdysozoa</taxon>
        <taxon>Nematoda</taxon>
        <taxon>Chromadorea</taxon>
        <taxon>Rhabditida</taxon>
        <taxon>Tylenchina</taxon>
        <taxon>Panagrolaimomorpha</taxon>
        <taxon>Panagrolaimoidea</taxon>
        <taxon>Panagrolaimidae</taxon>
        <taxon>Panagrolaimus</taxon>
    </lineage>
</organism>
<evidence type="ECO:0000313" key="1">
    <source>
        <dbReference type="Proteomes" id="UP000887578"/>
    </source>
</evidence>
<dbReference type="WBParaSite" id="PDA_v2.g369.t1">
    <property type="protein sequence ID" value="PDA_v2.g369.t1"/>
    <property type="gene ID" value="PDA_v2.g369"/>
</dbReference>
<proteinExistence type="predicted"/>
<name>A0A914QX85_9BILA</name>
<sequence>MVRAYCLTSIFPWNEKLDDKHQIENFGIYSYFDENTLVIFEKIKKDQEMFKSYQLTEINMGYEFIGKSTKKKFFMCIYRNDTGWIRIRMLPGTIQFHSISNAVSKFLIASSKLYPNEIEFDIEIIVQCIVFAGLTYDAFVEIPFWLPNQSKRLTQKTSDIRTLVKMLCDQGDKNEIILRKNARLVQELKYFRKLT</sequence>
<dbReference type="Proteomes" id="UP000887578">
    <property type="component" value="Unplaced"/>
</dbReference>